<dbReference type="Proteomes" id="UP001328107">
    <property type="component" value="Unassembled WGS sequence"/>
</dbReference>
<sequence>LDNEVFDQCKLVSGPLWTDYLRKSLDPNHDPMRSCNHSYTPWSLLIDGRVELTEACDGDSDCRARTIIFKGDYKISMGEWHNLSEDFVFENDFVEVECQIGNASVYNFLHHQIFRKDNFRTNGTSTRLPLKSGINNPPSVYMIVIDSMGASHGRRVFNRTQSFLKQEFGAVEMEHVNKVGLNSRPNGLAMLLGKLTEDINRDIYGLPSQKSDWNYTQSCRTFLDDKGFILKEFEKSGYITMMAEDWPLGVFNWPDCNGFQNQSATHYMRPFQLRFKDKSKQMKQDMGKDHCFEPHLFLNEYLEQFIRAYPDSPKASLVWPVDLAHDLPNEPFHADKQYLQLLERNRE</sequence>
<dbReference type="Pfam" id="PF02995">
    <property type="entry name" value="DUF229"/>
    <property type="match status" value="1"/>
</dbReference>
<name>A0AAN4ZNU5_9BILA</name>
<keyword evidence="2" id="KW-1185">Reference proteome</keyword>
<evidence type="ECO:0000313" key="1">
    <source>
        <dbReference type="EMBL" id="GMR43299.1"/>
    </source>
</evidence>
<dbReference type="PANTHER" id="PTHR10974">
    <property type="entry name" value="FI08016P-RELATED"/>
    <property type="match status" value="1"/>
</dbReference>
<reference evidence="2" key="1">
    <citation type="submission" date="2022-10" db="EMBL/GenBank/DDBJ databases">
        <title>Genome assembly of Pristionchus species.</title>
        <authorList>
            <person name="Yoshida K."/>
            <person name="Sommer R.J."/>
        </authorList>
    </citation>
    <scope>NUCLEOTIDE SEQUENCE [LARGE SCALE GENOMIC DNA]</scope>
    <source>
        <strain evidence="2">RS5460</strain>
    </source>
</reference>
<comment type="caution">
    <text evidence="1">The sequence shown here is derived from an EMBL/GenBank/DDBJ whole genome shotgun (WGS) entry which is preliminary data.</text>
</comment>
<dbReference type="EMBL" id="BTRK01000003">
    <property type="protein sequence ID" value="GMR43299.1"/>
    <property type="molecule type" value="Genomic_DNA"/>
</dbReference>
<gene>
    <name evidence="1" type="ORF">PMAYCL1PPCAC_13494</name>
</gene>
<dbReference type="GO" id="GO:0005615">
    <property type="term" value="C:extracellular space"/>
    <property type="evidence" value="ECO:0007669"/>
    <property type="project" value="TreeGrafter"/>
</dbReference>
<dbReference type="InterPro" id="IPR004245">
    <property type="entry name" value="DUF229"/>
</dbReference>
<evidence type="ECO:0000313" key="2">
    <source>
        <dbReference type="Proteomes" id="UP001328107"/>
    </source>
</evidence>
<protein>
    <submittedName>
        <fullName evidence="1">Uncharacterized protein</fullName>
    </submittedName>
</protein>
<dbReference type="AlphaFoldDB" id="A0AAN4ZNU5"/>
<proteinExistence type="predicted"/>
<dbReference type="PANTHER" id="PTHR10974:SF75">
    <property type="entry name" value="SULFATASE DOMAIN-CONTAINING PROTEIN"/>
    <property type="match status" value="1"/>
</dbReference>
<organism evidence="1 2">
    <name type="scientific">Pristionchus mayeri</name>
    <dbReference type="NCBI Taxonomy" id="1317129"/>
    <lineage>
        <taxon>Eukaryota</taxon>
        <taxon>Metazoa</taxon>
        <taxon>Ecdysozoa</taxon>
        <taxon>Nematoda</taxon>
        <taxon>Chromadorea</taxon>
        <taxon>Rhabditida</taxon>
        <taxon>Rhabditina</taxon>
        <taxon>Diplogasteromorpha</taxon>
        <taxon>Diplogasteroidea</taxon>
        <taxon>Neodiplogasteridae</taxon>
        <taxon>Pristionchus</taxon>
    </lineage>
</organism>
<accession>A0AAN4ZNU5</accession>
<feature type="non-terminal residue" evidence="1">
    <location>
        <position position="1"/>
    </location>
</feature>